<proteinExistence type="predicted"/>
<name>A0AA86RXQ6_9FABA</name>
<reference evidence="1" key="1">
    <citation type="submission" date="2023-10" db="EMBL/GenBank/DDBJ databases">
        <authorList>
            <person name="Domelevo Entfellner J.-B."/>
        </authorList>
    </citation>
    <scope>NUCLEOTIDE SEQUENCE</scope>
</reference>
<dbReference type="Proteomes" id="UP001189624">
    <property type="component" value="Chromosome 2"/>
</dbReference>
<organism evidence="1 2">
    <name type="scientific">Sphenostylis stenocarpa</name>
    <dbReference type="NCBI Taxonomy" id="92480"/>
    <lineage>
        <taxon>Eukaryota</taxon>
        <taxon>Viridiplantae</taxon>
        <taxon>Streptophyta</taxon>
        <taxon>Embryophyta</taxon>
        <taxon>Tracheophyta</taxon>
        <taxon>Spermatophyta</taxon>
        <taxon>Magnoliopsida</taxon>
        <taxon>eudicotyledons</taxon>
        <taxon>Gunneridae</taxon>
        <taxon>Pentapetalae</taxon>
        <taxon>rosids</taxon>
        <taxon>fabids</taxon>
        <taxon>Fabales</taxon>
        <taxon>Fabaceae</taxon>
        <taxon>Papilionoideae</taxon>
        <taxon>50 kb inversion clade</taxon>
        <taxon>NPAAA clade</taxon>
        <taxon>indigoferoid/millettioid clade</taxon>
        <taxon>Phaseoleae</taxon>
        <taxon>Sphenostylis</taxon>
    </lineage>
</organism>
<dbReference type="Gramene" id="rna-AYBTSS11_LOCUS6240">
    <property type="protein sequence ID" value="CAJ1933245.1"/>
    <property type="gene ID" value="gene-AYBTSS11_LOCUS6240"/>
</dbReference>
<dbReference type="AlphaFoldDB" id="A0AA86RXQ6"/>
<protein>
    <submittedName>
        <fullName evidence="1">Uncharacterized protein</fullName>
    </submittedName>
</protein>
<evidence type="ECO:0000313" key="1">
    <source>
        <dbReference type="EMBL" id="CAJ1933245.1"/>
    </source>
</evidence>
<dbReference type="EMBL" id="OY731399">
    <property type="protein sequence ID" value="CAJ1933245.1"/>
    <property type="molecule type" value="Genomic_DNA"/>
</dbReference>
<keyword evidence="2" id="KW-1185">Reference proteome</keyword>
<gene>
    <name evidence="1" type="ORF">AYBTSS11_LOCUS6240</name>
</gene>
<accession>A0AA86RXQ6</accession>
<evidence type="ECO:0000313" key="2">
    <source>
        <dbReference type="Proteomes" id="UP001189624"/>
    </source>
</evidence>
<sequence>MEKEDHEDPEKILRISKKWEEMPGKCSCRLEMKHLKRLVDVLCLGVQPEWFSNPVKLGIELKGSFETADPPHFENE</sequence>